<organism evidence="1 2">
    <name type="scientific">Trifolium medium</name>
    <dbReference type="NCBI Taxonomy" id="97028"/>
    <lineage>
        <taxon>Eukaryota</taxon>
        <taxon>Viridiplantae</taxon>
        <taxon>Streptophyta</taxon>
        <taxon>Embryophyta</taxon>
        <taxon>Tracheophyta</taxon>
        <taxon>Spermatophyta</taxon>
        <taxon>Magnoliopsida</taxon>
        <taxon>eudicotyledons</taxon>
        <taxon>Gunneridae</taxon>
        <taxon>Pentapetalae</taxon>
        <taxon>rosids</taxon>
        <taxon>fabids</taxon>
        <taxon>Fabales</taxon>
        <taxon>Fabaceae</taxon>
        <taxon>Papilionoideae</taxon>
        <taxon>50 kb inversion clade</taxon>
        <taxon>NPAAA clade</taxon>
        <taxon>Hologalegina</taxon>
        <taxon>IRL clade</taxon>
        <taxon>Trifolieae</taxon>
        <taxon>Trifolium</taxon>
    </lineage>
</organism>
<dbReference type="Proteomes" id="UP000265520">
    <property type="component" value="Unassembled WGS sequence"/>
</dbReference>
<feature type="non-terminal residue" evidence="1">
    <location>
        <position position="1"/>
    </location>
</feature>
<sequence length="69" mass="7939">KGLTDSVRLSAKRFGHRHRILQVLRKSPSVECVRSNIRFSRFSFILPSEFALAPRSYYLTSLVHFGSQS</sequence>
<comment type="caution">
    <text evidence="1">The sequence shown here is derived from an EMBL/GenBank/DDBJ whole genome shotgun (WGS) entry which is preliminary data.</text>
</comment>
<keyword evidence="2" id="KW-1185">Reference proteome</keyword>
<evidence type="ECO:0000313" key="2">
    <source>
        <dbReference type="Proteomes" id="UP000265520"/>
    </source>
</evidence>
<dbReference type="AlphaFoldDB" id="A0A392MS40"/>
<reference evidence="1 2" key="1">
    <citation type="journal article" date="2018" name="Front. Plant Sci.">
        <title>Red Clover (Trifolium pratense) and Zigzag Clover (T. medium) - A Picture of Genomic Similarities and Differences.</title>
        <authorList>
            <person name="Dluhosova J."/>
            <person name="Istvanek J."/>
            <person name="Nedelnik J."/>
            <person name="Repkova J."/>
        </authorList>
    </citation>
    <scope>NUCLEOTIDE SEQUENCE [LARGE SCALE GENOMIC DNA]</scope>
    <source>
        <strain evidence="2">cv. 10/8</strain>
        <tissue evidence="1">Leaf</tissue>
    </source>
</reference>
<proteinExistence type="predicted"/>
<gene>
    <name evidence="1" type="ORF">A2U01_0010741</name>
</gene>
<protein>
    <submittedName>
        <fullName evidence="1">Uncharacterized protein</fullName>
    </submittedName>
</protein>
<accession>A0A392MS40</accession>
<name>A0A392MS40_9FABA</name>
<evidence type="ECO:0000313" key="1">
    <source>
        <dbReference type="EMBL" id="MCH89839.1"/>
    </source>
</evidence>
<dbReference type="EMBL" id="LXQA010017026">
    <property type="protein sequence ID" value="MCH89839.1"/>
    <property type="molecule type" value="Genomic_DNA"/>
</dbReference>